<reference evidence="2 3" key="1">
    <citation type="journal article" date="2010" name="Stand. Genomic Sci.">
        <title>Complete genome sequence of Spirochaeta smaragdinae type strain (SEBR 4228).</title>
        <authorList>
            <person name="Mavromatis K."/>
            <person name="Yasawong M."/>
            <person name="Chertkov O."/>
            <person name="Lapidus A."/>
            <person name="Lucas S."/>
            <person name="Nolan M."/>
            <person name="Del Rio T.G."/>
            <person name="Tice H."/>
            <person name="Cheng J.F."/>
            <person name="Pitluck S."/>
            <person name="Liolios K."/>
            <person name="Ivanova N."/>
            <person name="Tapia R."/>
            <person name="Han C."/>
            <person name="Bruce D."/>
            <person name="Goodwin L."/>
            <person name="Pati A."/>
            <person name="Chen A."/>
            <person name="Palaniappan K."/>
            <person name="Land M."/>
            <person name="Hauser L."/>
            <person name="Chang Y.J."/>
            <person name="Jeffries C.D."/>
            <person name="Detter J.C."/>
            <person name="Rohde M."/>
            <person name="Brambilla E."/>
            <person name="Spring S."/>
            <person name="Goker M."/>
            <person name="Sikorski J."/>
            <person name="Woyke T."/>
            <person name="Bristow J."/>
            <person name="Eisen J.A."/>
            <person name="Markowitz V."/>
            <person name="Hugenholtz P."/>
            <person name="Klenk H.P."/>
            <person name="Kyrpides N.C."/>
        </authorList>
    </citation>
    <scope>NUCLEOTIDE SEQUENCE [LARGE SCALE GENOMIC DNA]</scope>
    <source>
        <strain evidence="3">DSM 11293 / JCM 15392 / SEBR 4228</strain>
    </source>
</reference>
<sequence length="144" mass="16587">MKSSMVEWLMNKKNLKTIIIAIPVLVIVIGLKLLQGDGRFLYMSSDRPATMEARFYRFSDEKERKVGLLPGDELMIRWEETEKAGTLRLEIFDPEGKLIKRIDNGPAEYRCIATQKGNYRLLVVGEKARGSFSVSWDYIQALDR</sequence>
<feature type="transmembrane region" description="Helical" evidence="1">
    <location>
        <begin position="15"/>
        <end position="34"/>
    </location>
</feature>
<evidence type="ECO:0000313" key="3">
    <source>
        <dbReference type="Proteomes" id="UP000002318"/>
    </source>
</evidence>
<evidence type="ECO:0000313" key="2">
    <source>
        <dbReference type="EMBL" id="ADK79485.1"/>
    </source>
</evidence>
<dbReference type="AlphaFoldDB" id="E1RAV5"/>
<dbReference type="KEGG" id="ssm:Spirs_0329"/>
<organism evidence="2 3">
    <name type="scientific">Sediminispirochaeta smaragdinae (strain DSM 11293 / JCM 15392 / SEBR 4228)</name>
    <name type="common">Spirochaeta smaragdinae</name>
    <dbReference type="NCBI Taxonomy" id="573413"/>
    <lineage>
        <taxon>Bacteria</taxon>
        <taxon>Pseudomonadati</taxon>
        <taxon>Spirochaetota</taxon>
        <taxon>Spirochaetia</taxon>
        <taxon>Spirochaetales</taxon>
        <taxon>Spirochaetaceae</taxon>
        <taxon>Sediminispirochaeta</taxon>
    </lineage>
</organism>
<dbReference type="EMBL" id="CP002116">
    <property type="protein sequence ID" value="ADK79485.1"/>
    <property type="molecule type" value="Genomic_DNA"/>
</dbReference>
<evidence type="ECO:0000256" key="1">
    <source>
        <dbReference type="SAM" id="Phobius"/>
    </source>
</evidence>
<name>E1RAV5_SEDSS</name>
<keyword evidence="1" id="KW-0812">Transmembrane</keyword>
<evidence type="ECO:0008006" key="4">
    <source>
        <dbReference type="Google" id="ProtNLM"/>
    </source>
</evidence>
<gene>
    <name evidence="2" type="ordered locus">Spirs_0329</name>
</gene>
<keyword evidence="1" id="KW-0472">Membrane</keyword>
<accession>E1RAV5</accession>
<keyword evidence="1" id="KW-1133">Transmembrane helix</keyword>
<dbReference type="Proteomes" id="UP000002318">
    <property type="component" value="Chromosome"/>
</dbReference>
<keyword evidence="3" id="KW-1185">Reference proteome</keyword>
<proteinExistence type="predicted"/>
<dbReference type="HOGENOM" id="CLU_1795275_0_0_12"/>
<protein>
    <recommendedName>
        <fullName evidence="4">GOLD domain-containing protein</fullName>
    </recommendedName>
</protein>
<dbReference type="STRING" id="573413.Spirs_0329"/>